<dbReference type="InterPro" id="IPR025736">
    <property type="entry name" value="PucR_C-HTH_dom"/>
</dbReference>
<dbReference type="Proteomes" id="UP001597180">
    <property type="component" value="Unassembled WGS sequence"/>
</dbReference>
<dbReference type="Pfam" id="PF13556">
    <property type="entry name" value="HTH_30"/>
    <property type="match status" value="1"/>
</dbReference>
<comment type="similarity">
    <text evidence="1">Belongs to the CdaR family.</text>
</comment>
<keyword evidence="6" id="KW-1185">Reference proteome</keyword>
<dbReference type="InterPro" id="IPR041522">
    <property type="entry name" value="CdaR_GGDEF"/>
</dbReference>
<dbReference type="PANTHER" id="PTHR33744">
    <property type="entry name" value="CARBOHYDRATE DIACID REGULATOR"/>
    <property type="match status" value="1"/>
</dbReference>
<feature type="domain" description="Purine catabolism PurC-like" evidence="2">
    <location>
        <begin position="13"/>
        <end position="123"/>
    </location>
</feature>
<evidence type="ECO:0000313" key="5">
    <source>
        <dbReference type="EMBL" id="MFD1222480.1"/>
    </source>
</evidence>
<dbReference type="RefSeq" id="WP_345588048.1">
    <property type="nucleotide sequence ID" value="NZ_BAABJG010000015.1"/>
</dbReference>
<dbReference type="InterPro" id="IPR012914">
    <property type="entry name" value="PucR_dom"/>
</dbReference>
<dbReference type="Pfam" id="PF07905">
    <property type="entry name" value="PucR"/>
    <property type="match status" value="1"/>
</dbReference>
<proteinExistence type="inferred from homology"/>
<dbReference type="PANTHER" id="PTHR33744:SF1">
    <property type="entry name" value="DNA-BINDING TRANSCRIPTIONAL ACTIVATOR ADER"/>
    <property type="match status" value="1"/>
</dbReference>
<comment type="caution">
    <text evidence="5">The sequence shown here is derived from an EMBL/GenBank/DDBJ whole genome shotgun (WGS) entry which is preliminary data.</text>
</comment>
<evidence type="ECO:0000259" key="4">
    <source>
        <dbReference type="Pfam" id="PF17853"/>
    </source>
</evidence>
<dbReference type="EMBL" id="JBHTLU010000031">
    <property type="protein sequence ID" value="MFD1222480.1"/>
    <property type="molecule type" value="Genomic_DNA"/>
</dbReference>
<sequence length="553" mass="63006">MGISVREAMQWGGLARCKVVAGEAGLDRIIDSVTIMEVPDVIRWLNGNVLLLTSLYPIKEDEKAIRSLVPQLVEAGNSALAVKTQAYVDQIPEWIIQSGNRWSFPIIEIPNDIAYLDIMTPLMPYLLHRPDPAQSRMEDFFQWLKELALGGKGIPDLTNAMEQMTGNPVTVGSELVSIVCNKGMDIASLTRRERHELIAAKRPIRMQRLLNNKPTPCIVAPLLWNEEVWGDITCWQTTREFIEQDYQILDRAMTLIALEFHKLITKSDLEQSLKNHFLTDLLLSRRLDKAEALDKGSRFGWDLSRSYQVVCIRTESSQHTPNKYALERSESRRRLMYKLNSFFRLTGPTVIVTEVKEFIVILLPREMEEDGITLPYPKDPLKDSLVRQMEAIREQLAPVVEETDRIHAGIGRFYGGLDGIHKGYEEAVKAISLGTTLSNRKTVHFEDLGIYRLLHSVSNQEELKSLHSETVGRLDAYDSVHESELTATLKQYFECNGSISVTAKKQYVHVNTIKYRLQKIEQLTGCSVHDSGQQLLLHMGLKMDDILKRESNY</sequence>
<feature type="domain" description="PucR C-terminal helix-turn-helix" evidence="3">
    <location>
        <begin position="485"/>
        <end position="542"/>
    </location>
</feature>
<evidence type="ECO:0000259" key="3">
    <source>
        <dbReference type="Pfam" id="PF13556"/>
    </source>
</evidence>
<evidence type="ECO:0000259" key="2">
    <source>
        <dbReference type="Pfam" id="PF07905"/>
    </source>
</evidence>
<reference evidence="6" key="1">
    <citation type="journal article" date="2019" name="Int. J. Syst. Evol. Microbiol.">
        <title>The Global Catalogue of Microorganisms (GCM) 10K type strain sequencing project: providing services to taxonomists for standard genome sequencing and annotation.</title>
        <authorList>
            <consortium name="The Broad Institute Genomics Platform"/>
            <consortium name="The Broad Institute Genome Sequencing Center for Infectious Disease"/>
            <person name="Wu L."/>
            <person name="Ma J."/>
        </authorList>
    </citation>
    <scope>NUCLEOTIDE SEQUENCE [LARGE SCALE GENOMIC DNA]</scope>
    <source>
        <strain evidence="6">CCUG 53270</strain>
    </source>
</reference>
<protein>
    <submittedName>
        <fullName evidence="5">PucR family transcriptional regulator</fullName>
    </submittedName>
</protein>
<accession>A0ABW3USI5</accession>
<evidence type="ECO:0000313" key="6">
    <source>
        <dbReference type="Proteomes" id="UP001597180"/>
    </source>
</evidence>
<organism evidence="5 6">
    <name type="scientific">Paenibacillus vulneris</name>
    <dbReference type="NCBI Taxonomy" id="1133364"/>
    <lineage>
        <taxon>Bacteria</taxon>
        <taxon>Bacillati</taxon>
        <taxon>Bacillota</taxon>
        <taxon>Bacilli</taxon>
        <taxon>Bacillales</taxon>
        <taxon>Paenibacillaceae</taxon>
        <taxon>Paenibacillus</taxon>
    </lineage>
</organism>
<dbReference type="InterPro" id="IPR042070">
    <property type="entry name" value="PucR_C-HTH_sf"/>
</dbReference>
<dbReference type="InterPro" id="IPR051448">
    <property type="entry name" value="CdaR-like_regulators"/>
</dbReference>
<name>A0ABW3USI5_9BACL</name>
<evidence type="ECO:0000256" key="1">
    <source>
        <dbReference type="ARBA" id="ARBA00006754"/>
    </source>
</evidence>
<dbReference type="Gene3D" id="1.10.10.2840">
    <property type="entry name" value="PucR C-terminal helix-turn-helix domain"/>
    <property type="match status" value="1"/>
</dbReference>
<feature type="domain" description="CdaR GGDEF-like" evidence="4">
    <location>
        <begin position="288"/>
        <end position="432"/>
    </location>
</feature>
<gene>
    <name evidence="5" type="ORF">ACFQ4B_20390</name>
</gene>
<dbReference type="Pfam" id="PF17853">
    <property type="entry name" value="GGDEF_2"/>
    <property type="match status" value="1"/>
</dbReference>